<evidence type="ECO:0000259" key="6">
    <source>
        <dbReference type="PROSITE" id="PS51501"/>
    </source>
</evidence>
<reference evidence="7" key="1">
    <citation type="submission" date="2022-07" db="EMBL/GenBank/DDBJ databases">
        <title>Phylogenomic reconstructions and comparative analyses of Kickxellomycotina fungi.</title>
        <authorList>
            <person name="Reynolds N.K."/>
            <person name="Stajich J.E."/>
            <person name="Barry K."/>
            <person name="Grigoriev I.V."/>
            <person name="Crous P."/>
            <person name="Smith M.E."/>
        </authorList>
    </citation>
    <scope>NUCLEOTIDE SEQUENCE</scope>
    <source>
        <strain evidence="7">RSA 1196</strain>
    </source>
</reference>
<dbReference type="Proteomes" id="UP001150925">
    <property type="component" value="Unassembled WGS sequence"/>
</dbReference>
<dbReference type="GO" id="GO:0030150">
    <property type="term" value="P:protein import into mitochondrial matrix"/>
    <property type="evidence" value="ECO:0007669"/>
    <property type="project" value="TreeGrafter"/>
</dbReference>
<feature type="non-terminal residue" evidence="7">
    <location>
        <position position="130"/>
    </location>
</feature>
<dbReference type="GO" id="GO:0006457">
    <property type="term" value="P:protein folding"/>
    <property type="evidence" value="ECO:0007669"/>
    <property type="project" value="TreeGrafter"/>
</dbReference>
<comment type="caution">
    <text evidence="7">The sequence shown here is derived from an EMBL/GenBank/DDBJ whole genome shotgun (WGS) entry which is preliminary data.</text>
</comment>
<accession>A0A9W8ATG6</accession>
<feature type="region of interest" description="Disordered" evidence="5">
    <location>
        <begin position="1"/>
        <end position="39"/>
    </location>
</feature>
<dbReference type="GO" id="GO:0050821">
    <property type="term" value="P:protein stabilization"/>
    <property type="evidence" value="ECO:0007669"/>
    <property type="project" value="TreeGrafter"/>
</dbReference>
<dbReference type="Pfam" id="PF05180">
    <property type="entry name" value="zf-DNL"/>
    <property type="match status" value="1"/>
</dbReference>
<feature type="domain" description="DNL-type" evidence="6">
    <location>
        <begin position="37"/>
        <end position="130"/>
    </location>
</feature>
<dbReference type="GO" id="GO:0051087">
    <property type="term" value="F:protein-folding chaperone binding"/>
    <property type="evidence" value="ECO:0007669"/>
    <property type="project" value="TreeGrafter"/>
</dbReference>
<keyword evidence="1" id="KW-0479">Metal-binding</keyword>
<dbReference type="InterPro" id="IPR024158">
    <property type="entry name" value="Mt_import_TIM15"/>
</dbReference>
<dbReference type="AlphaFoldDB" id="A0A9W8ATG6"/>
<evidence type="ECO:0000256" key="4">
    <source>
        <dbReference type="PROSITE-ProRule" id="PRU00834"/>
    </source>
</evidence>
<name>A0A9W8ATG6_9FUNG</name>
<keyword evidence="2 4" id="KW-0863">Zinc-finger</keyword>
<dbReference type="PROSITE" id="PS51501">
    <property type="entry name" value="ZF_DNL"/>
    <property type="match status" value="1"/>
</dbReference>
<proteinExistence type="predicted"/>
<dbReference type="PANTHER" id="PTHR20922:SF13">
    <property type="entry name" value="DNL-TYPE ZINC FINGER PROTEIN"/>
    <property type="match status" value="1"/>
</dbReference>
<dbReference type="GO" id="GO:0008270">
    <property type="term" value="F:zinc ion binding"/>
    <property type="evidence" value="ECO:0007669"/>
    <property type="project" value="UniProtKB-KW"/>
</dbReference>
<dbReference type="OrthoDB" id="512667at2759"/>
<evidence type="ECO:0000256" key="1">
    <source>
        <dbReference type="ARBA" id="ARBA00022723"/>
    </source>
</evidence>
<dbReference type="InterPro" id="IPR007853">
    <property type="entry name" value="Znf_DNL-typ"/>
</dbReference>
<evidence type="ECO:0000256" key="5">
    <source>
        <dbReference type="SAM" id="MobiDB-lite"/>
    </source>
</evidence>
<dbReference type="EMBL" id="JANBPY010000410">
    <property type="protein sequence ID" value="KAJ1967004.1"/>
    <property type="molecule type" value="Genomic_DNA"/>
</dbReference>
<gene>
    <name evidence="7" type="ORF">IWQ62_002117</name>
</gene>
<sequence>APYQLCELETTGPGASSPPETPDPSPQQTPSGQPIGKTPPKLFLRFTCKVCNNQNQKLISKKAYTDGVVLIQCDHCQNRHLIADNLGWFRDSNVNIEDLMKEKGETVRRQVGTSNELQGVLEWLDKEQPK</sequence>
<protein>
    <recommendedName>
        <fullName evidence="6">DNL-type domain-containing protein</fullName>
    </recommendedName>
</protein>
<evidence type="ECO:0000256" key="3">
    <source>
        <dbReference type="ARBA" id="ARBA00022833"/>
    </source>
</evidence>
<dbReference type="GO" id="GO:0005739">
    <property type="term" value="C:mitochondrion"/>
    <property type="evidence" value="ECO:0007669"/>
    <property type="project" value="TreeGrafter"/>
</dbReference>
<organism evidence="7 8">
    <name type="scientific">Dispira parvispora</name>
    <dbReference type="NCBI Taxonomy" id="1520584"/>
    <lineage>
        <taxon>Eukaryota</taxon>
        <taxon>Fungi</taxon>
        <taxon>Fungi incertae sedis</taxon>
        <taxon>Zoopagomycota</taxon>
        <taxon>Kickxellomycotina</taxon>
        <taxon>Dimargaritomycetes</taxon>
        <taxon>Dimargaritales</taxon>
        <taxon>Dimargaritaceae</taxon>
        <taxon>Dispira</taxon>
    </lineage>
</organism>
<evidence type="ECO:0000313" key="8">
    <source>
        <dbReference type="Proteomes" id="UP001150925"/>
    </source>
</evidence>
<evidence type="ECO:0000256" key="2">
    <source>
        <dbReference type="ARBA" id="ARBA00022771"/>
    </source>
</evidence>
<dbReference type="PANTHER" id="PTHR20922">
    <property type="entry name" value="DNL-TYPE ZINC FINGER PROTEIN"/>
    <property type="match status" value="1"/>
</dbReference>
<keyword evidence="8" id="KW-1185">Reference proteome</keyword>
<evidence type="ECO:0000313" key="7">
    <source>
        <dbReference type="EMBL" id="KAJ1967004.1"/>
    </source>
</evidence>
<keyword evidence="3" id="KW-0862">Zinc</keyword>